<sequence length="234" mass="26869">QMADQKAKPEGDIFPFLSLPGELRNMIYGYAADWNDHNRVRTRVYAEIEERTKRFRKHPQRREELHNTLRAIRKPITLAILAGKLGIQVPALSTPIILLINRQVTAEALGVLRARPLTITNYYQLHALRFEIGTGLDDFISRRTLEAVTAVTIKHCIPGNLWSLLRSAIWRPRSALTSTTICLPKVYPPYHQVRREVDVETCRRFARFARLTIKNAIDGGGTLDVRHDQPVTWE</sequence>
<comment type="caution">
    <text evidence="1">The sequence shown here is derived from an EMBL/GenBank/DDBJ whole genome shotgun (WGS) entry which is preliminary data.</text>
</comment>
<dbReference type="EMBL" id="JAWDJW010001333">
    <property type="protein sequence ID" value="KAK3079161.1"/>
    <property type="molecule type" value="Genomic_DNA"/>
</dbReference>
<accession>A0ACC3DRA6</accession>
<evidence type="ECO:0000313" key="2">
    <source>
        <dbReference type="Proteomes" id="UP001186974"/>
    </source>
</evidence>
<protein>
    <submittedName>
        <fullName evidence="1">Uncharacterized protein</fullName>
    </submittedName>
</protein>
<proteinExistence type="predicted"/>
<keyword evidence="2" id="KW-1185">Reference proteome</keyword>
<organism evidence="1 2">
    <name type="scientific">Coniosporium uncinatum</name>
    <dbReference type="NCBI Taxonomy" id="93489"/>
    <lineage>
        <taxon>Eukaryota</taxon>
        <taxon>Fungi</taxon>
        <taxon>Dikarya</taxon>
        <taxon>Ascomycota</taxon>
        <taxon>Pezizomycotina</taxon>
        <taxon>Dothideomycetes</taxon>
        <taxon>Dothideomycetes incertae sedis</taxon>
        <taxon>Coniosporium</taxon>
    </lineage>
</organism>
<gene>
    <name evidence="1" type="ORF">LTS18_005586</name>
</gene>
<dbReference type="Proteomes" id="UP001186974">
    <property type="component" value="Unassembled WGS sequence"/>
</dbReference>
<evidence type="ECO:0000313" key="1">
    <source>
        <dbReference type="EMBL" id="KAK3079161.1"/>
    </source>
</evidence>
<name>A0ACC3DRA6_9PEZI</name>
<reference evidence="1" key="1">
    <citation type="submission" date="2024-09" db="EMBL/GenBank/DDBJ databases">
        <title>Black Yeasts Isolated from many extreme environments.</title>
        <authorList>
            <person name="Coleine C."/>
            <person name="Stajich J.E."/>
            <person name="Selbmann L."/>
        </authorList>
    </citation>
    <scope>NUCLEOTIDE SEQUENCE</scope>
    <source>
        <strain evidence="1">CCFEE 5737</strain>
    </source>
</reference>
<feature type="non-terminal residue" evidence="1">
    <location>
        <position position="1"/>
    </location>
</feature>